<dbReference type="PANTHER" id="PTHR12304">
    <property type="entry name" value="INOSINE-URIDINE PREFERRING NUCLEOSIDE HYDROLASE"/>
    <property type="match status" value="1"/>
</dbReference>
<dbReference type="eggNOG" id="COG1957">
    <property type="taxonomic scope" value="Bacteria"/>
</dbReference>
<organism evidence="4 5">
    <name type="scientific">Allokutzneria albata</name>
    <name type="common">Kibdelosporangium albatum</name>
    <dbReference type="NCBI Taxonomy" id="211114"/>
    <lineage>
        <taxon>Bacteria</taxon>
        <taxon>Bacillati</taxon>
        <taxon>Actinomycetota</taxon>
        <taxon>Actinomycetes</taxon>
        <taxon>Pseudonocardiales</taxon>
        <taxon>Pseudonocardiaceae</taxon>
        <taxon>Allokutzneria</taxon>
    </lineage>
</organism>
<keyword evidence="5" id="KW-1185">Reference proteome</keyword>
<dbReference type="RefSeq" id="WP_052407619.1">
    <property type="nucleotide sequence ID" value="NZ_JOEF01000017.1"/>
</dbReference>
<dbReference type="GO" id="GO:0008477">
    <property type="term" value="F:purine nucleosidase activity"/>
    <property type="evidence" value="ECO:0007669"/>
    <property type="project" value="TreeGrafter"/>
</dbReference>
<dbReference type="PANTHER" id="PTHR12304:SF59">
    <property type="entry name" value="INOSINE-URIDINE PREFERRING NUCLEOSIDE HYDROLASE FAMILY PROTEIN"/>
    <property type="match status" value="1"/>
</dbReference>
<name>A0A1H0CCN3_ALLAB</name>
<proteinExistence type="predicted"/>
<evidence type="ECO:0000256" key="1">
    <source>
        <dbReference type="ARBA" id="ARBA00022801"/>
    </source>
</evidence>
<dbReference type="AlphaFoldDB" id="A0A1H0CCN3"/>
<dbReference type="STRING" id="211114.SAMN04489726_7149"/>
<gene>
    <name evidence="4" type="ORF">SAMN04489726_7149</name>
</gene>
<dbReference type="GO" id="GO:0006152">
    <property type="term" value="P:purine nucleoside catabolic process"/>
    <property type="evidence" value="ECO:0007669"/>
    <property type="project" value="TreeGrafter"/>
</dbReference>
<feature type="domain" description="Inosine/uridine-preferring nucleoside hydrolase" evidence="3">
    <location>
        <begin position="43"/>
        <end position="295"/>
    </location>
</feature>
<dbReference type="Pfam" id="PF01156">
    <property type="entry name" value="IU_nuc_hydro"/>
    <property type="match status" value="1"/>
</dbReference>
<dbReference type="InterPro" id="IPR001910">
    <property type="entry name" value="Inosine/uridine_hydrolase_dom"/>
</dbReference>
<evidence type="ECO:0000256" key="2">
    <source>
        <dbReference type="ARBA" id="ARBA00023295"/>
    </source>
</evidence>
<dbReference type="EMBL" id="LT629701">
    <property type="protein sequence ID" value="SDN55632.1"/>
    <property type="molecule type" value="Genomic_DNA"/>
</dbReference>
<accession>A0A1H0CCN3</accession>
<dbReference type="InterPro" id="IPR023186">
    <property type="entry name" value="IUNH"/>
</dbReference>
<dbReference type="Proteomes" id="UP000183376">
    <property type="component" value="Chromosome I"/>
</dbReference>
<evidence type="ECO:0000313" key="4">
    <source>
        <dbReference type="EMBL" id="SDN55632.1"/>
    </source>
</evidence>
<dbReference type="SUPFAM" id="SSF53590">
    <property type="entry name" value="Nucleoside hydrolase"/>
    <property type="match status" value="1"/>
</dbReference>
<sequence length="333" mass="36390">MTDQYDPFGINRTQRDMQAVSDRLGLDYQVQGWLPRSLRETPLIVDTDAGGDPDDAIALIVAAAEPTLALVVTSDELGGERARFVRHLLDLLGRPEVAVVAGSDLGNTRLNCIEGLAPAEVAHQPTDVLAAVTEVCSSTVDQVRWVGIGPASNLAMLLTERPELAERLAVTQVGGALRYRAPERADHNFRVDPGAAAVLLEKARIPRLQLSEVTFTPEVEIEKDSPLHRLLSDPAGPPWAQLVAAHLDQWYERFHHGTMQHDALALTEALEIAFVDYYREHVVIDERGRTTVASDGGIEVLLSGDARLDDYMRWLTAQVEAAVAGHAEPAEPR</sequence>
<dbReference type="InterPro" id="IPR036452">
    <property type="entry name" value="Ribo_hydro-like"/>
</dbReference>
<keyword evidence="2" id="KW-0326">Glycosidase</keyword>
<keyword evidence="1 4" id="KW-0378">Hydrolase</keyword>
<reference evidence="4 5" key="1">
    <citation type="submission" date="2016-10" db="EMBL/GenBank/DDBJ databases">
        <authorList>
            <person name="de Groot N.N."/>
        </authorList>
    </citation>
    <scope>NUCLEOTIDE SEQUENCE [LARGE SCALE GENOMIC DNA]</scope>
    <source>
        <strain evidence="4 5">DSM 44149</strain>
    </source>
</reference>
<evidence type="ECO:0000313" key="5">
    <source>
        <dbReference type="Proteomes" id="UP000183376"/>
    </source>
</evidence>
<dbReference type="OrthoDB" id="9797882at2"/>
<dbReference type="GO" id="GO:0005829">
    <property type="term" value="C:cytosol"/>
    <property type="evidence" value="ECO:0007669"/>
    <property type="project" value="TreeGrafter"/>
</dbReference>
<dbReference type="Gene3D" id="3.90.245.10">
    <property type="entry name" value="Ribonucleoside hydrolase-like"/>
    <property type="match status" value="1"/>
</dbReference>
<protein>
    <submittedName>
        <fullName evidence="4">Inosine-uridine nucleoside N-ribohydrolase</fullName>
    </submittedName>
</protein>
<evidence type="ECO:0000259" key="3">
    <source>
        <dbReference type="Pfam" id="PF01156"/>
    </source>
</evidence>